<dbReference type="EMBL" id="JBBWWQ010000008">
    <property type="protein sequence ID" value="KAK8940931.1"/>
    <property type="molecule type" value="Genomic_DNA"/>
</dbReference>
<dbReference type="PANTHER" id="PTHR33735">
    <property type="entry name" value="EXPRESSED PROTEIN"/>
    <property type="match status" value="1"/>
</dbReference>
<proteinExistence type="predicted"/>
<reference evidence="2 3" key="1">
    <citation type="journal article" date="2022" name="Nat. Plants">
        <title>Genomes of leafy and leafless Platanthera orchids illuminate the evolution of mycoheterotrophy.</title>
        <authorList>
            <person name="Li M.H."/>
            <person name="Liu K.W."/>
            <person name="Li Z."/>
            <person name="Lu H.C."/>
            <person name="Ye Q.L."/>
            <person name="Zhang D."/>
            <person name="Wang J.Y."/>
            <person name="Li Y.F."/>
            <person name="Zhong Z.M."/>
            <person name="Liu X."/>
            <person name="Yu X."/>
            <person name="Liu D.K."/>
            <person name="Tu X.D."/>
            <person name="Liu B."/>
            <person name="Hao Y."/>
            <person name="Liao X.Y."/>
            <person name="Jiang Y.T."/>
            <person name="Sun W.H."/>
            <person name="Chen J."/>
            <person name="Chen Y.Q."/>
            <person name="Ai Y."/>
            <person name="Zhai J.W."/>
            <person name="Wu S.S."/>
            <person name="Zhou Z."/>
            <person name="Hsiao Y.Y."/>
            <person name="Wu W.L."/>
            <person name="Chen Y.Y."/>
            <person name="Lin Y.F."/>
            <person name="Hsu J.L."/>
            <person name="Li C.Y."/>
            <person name="Wang Z.W."/>
            <person name="Zhao X."/>
            <person name="Zhong W.Y."/>
            <person name="Ma X.K."/>
            <person name="Ma L."/>
            <person name="Huang J."/>
            <person name="Chen G.Z."/>
            <person name="Huang M.Z."/>
            <person name="Huang L."/>
            <person name="Peng D.H."/>
            <person name="Luo Y.B."/>
            <person name="Zou S.Q."/>
            <person name="Chen S.P."/>
            <person name="Lan S."/>
            <person name="Tsai W.C."/>
            <person name="Van de Peer Y."/>
            <person name="Liu Z.J."/>
        </authorList>
    </citation>
    <scope>NUCLEOTIDE SEQUENCE [LARGE SCALE GENOMIC DNA]</scope>
    <source>
        <strain evidence="2">Lor287</strain>
    </source>
</reference>
<comment type="caution">
    <text evidence="2">The sequence shown here is derived from an EMBL/GenBank/DDBJ whole genome shotgun (WGS) entry which is preliminary data.</text>
</comment>
<keyword evidence="3" id="KW-1185">Reference proteome</keyword>
<gene>
    <name evidence="2" type="ORF">KSP39_PZI009951</name>
</gene>
<dbReference type="Proteomes" id="UP001418222">
    <property type="component" value="Unassembled WGS sequence"/>
</dbReference>
<protein>
    <submittedName>
        <fullName evidence="2">Uncharacterized protein</fullName>
    </submittedName>
</protein>
<dbReference type="AlphaFoldDB" id="A0AAP0BIY9"/>
<accession>A0AAP0BIY9</accession>
<name>A0AAP0BIY9_9ASPA</name>
<sequence length="137" mass="14750">MQPSAANSSETSVTQETQGTSSDLILVPSGGSSLIFYDLPSCAKWVFGSILYLGKRILRIEDVLEKEVIHAAEIVKKVAEVTKKVSSDIGEALPANSSLKQLAAEVEGEAEVVYMDAEKTEAVVHKGLRVELFTHTS</sequence>
<feature type="region of interest" description="Disordered" evidence="1">
    <location>
        <begin position="1"/>
        <end position="20"/>
    </location>
</feature>
<evidence type="ECO:0000313" key="3">
    <source>
        <dbReference type="Proteomes" id="UP001418222"/>
    </source>
</evidence>
<evidence type="ECO:0000256" key="1">
    <source>
        <dbReference type="SAM" id="MobiDB-lite"/>
    </source>
</evidence>
<dbReference type="PANTHER" id="PTHR33735:SF2">
    <property type="entry name" value="OS09G0468900 PROTEIN"/>
    <property type="match status" value="1"/>
</dbReference>
<organism evidence="2 3">
    <name type="scientific">Platanthera zijinensis</name>
    <dbReference type="NCBI Taxonomy" id="2320716"/>
    <lineage>
        <taxon>Eukaryota</taxon>
        <taxon>Viridiplantae</taxon>
        <taxon>Streptophyta</taxon>
        <taxon>Embryophyta</taxon>
        <taxon>Tracheophyta</taxon>
        <taxon>Spermatophyta</taxon>
        <taxon>Magnoliopsida</taxon>
        <taxon>Liliopsida</taxon>
        <taxon>Asparagales</taxon>
        <taxon>Orchidaceae</taxon>
        <taxon>Orchidoideae</taxon>
        <taxon>Orchideae</taxon>
        <taxon>Orchidinae</taxon>
        <taxon>Platanthera</taxon>
    </lineage>
</organism>
<evidence type="ECO:0000313" key="2">
    <source>
        <dbReference type="EMBL" id="KAK8940931.1"/>
    </source>
</evidence>